<dbReference type="EMBL" id="JACCFH010000001">
    <property type="protein sequence ID" value="NYG32313.1"/>
    <property type="molecule type" value="Genomic_DNA"/>
</dbReference>
<name>A0A7Y9QVP1_9BURK</name>
<evidence type="ECO:0000256" key="1">
    <source>
        <dbReference type="SAM" id="MobiDB-lite"/>
    </source>
</evidence>
<accession>A0A7Y9QVP1</accession>
<reference evidence="3 4" key="1">
    <citation type="submission" date="2020-07" db="EMBL/GenBank/DDBJ databases">
        <title>Genomic Encyclopedia of Archaeal and Bacterial Type Strains, Phase II (KMG-II): from individual species to whole genera.</title>
        <authorList>
            <person name="Goeker M."/>
        </authorList>
    </citation>
    <scope>NUCLEOTIDE SEQUENCE [LARGE SCALE GENOMIC DNA]</scope>
    <source>
        <strain evidence="3 4">DSM 21226</strain>
    </source>
</reference>
<dbReference type="RefSeq" id="WP_179633219.1">
    <property type="nucleotide sequence ID" value="NZ_CAXYYM010000001.1"/>
</dbReference>
<protein>
    <submittedName>
        <fullName evidence="3">Putative RNase H-like HicB family nuclease</fullName>
    </submittedName>
</protein>
<evidence type="ECO:0000313" key="4">
    <source>
        <dbReference type="Proteomes" id="UP000518288"/>
    </source>
</evidence>
<sequence length="125" mass="13282">MNKFTFSALLVASTLSFNALADDVVPTFKHESTGAAKTRAEVMAELQQARQTGKNFVWTDTNLPVAPVAATPRTRAEVLAELRQAQADGSYALLHSDSPIAPGNVLQQHRASSQVAGKPAQGDAH</sequence>
<keyword evidence="4" id="KW-1185">Reference proteome</keyword>
<feature type="signal peptide" evidence="2">
    <location>
        <begin position="1"/>
        <end position="21"/>
    </location>
</feature>
<dbReference type="Pfam" id="PF13663">
    <property type="entry name" value="DUF4148"/>
    <property type="match status" value="2"/>
</dbReference>
<keyword evidence="2" id="KW-0732">Signal</keyword>
<dbReference type="AlphaFoldDB" id="A0A7Y9QVP1"/>
<gene>
    <name evidence="3" type="ORF">BDD16_001299</name>
</gene>
<dbReference type="InterPro" id="IPR025421">
    <property type="entry name" value="DUF4148"/>
</dbReference>
<feature type="compositionally biased region" description="Polar residues" evidence="1">
    <location>
        <begin position="105"/>
        <end position="115"/>
    </location>
</feature>
<feature type="region of interest" description="Disordered" evidence="1">
    <location>
        <begin position="102"/>
        <end position="125"/>
    </location>
</feature>
<evidence type="ECO:0000256" key="2">
    <source>
        <dbReference type="SAM" id="SignalP"/>
    </source>
</evidence>
<comment type="caution">
    <text evidence="3">The sequence shown here is derived from an EMBL/GenBank/DDBJ whole genome shotgun (WGS) entry which is preliminary data.</text>
</comment>
<proteinExistence type="predicted"/>
<dbReference type="Proteomes" id="UP000518288">
    <property type="component" value="Unassembled WGS sequence"/>
</dbReference>
<evidence type="ECO:0000313" key="3">
    <source>
        <dbReference type="EMBL" id="NYG32313.1"/>
    </source>
</evidence>
<feature type="chain" id="PRO_5030967471" evidence="2">
    <location>
        <begin position="22"/>
        <end position="125"/>
    </location>
</feature>
<organism evidence="3 4">
    <name type="scientific">Sphaerotilus montanus</name>
    <dbReference type="NCBI Taxonomy" id="522889"/>
    <lineage>
        <taxon>Bacteria</taxon>
        <taxon>Pseudomonadati</taxon>
        <taxon>Pseudomonadota</taxon>
        <taxon>Betaproteobacteria</taxon>
        <taxon>Burkholderiales</taxon>
        <taxon>Sphaerotilaceae</taxon>
        <taxon>Sphaerotilus</taxon>
    </lineage>
</organism>